<dbReference type="GO" id="GO:0016874">
    <property type="term" value="F:ligase activity"/>
    <property type="evidence" value="ECO:0007669"/>
    <property type="project" value="UniProtKB-KW"/>
</dbReference>
<evidence type="ECO:0000256" key="13">
    <source>
        <dbReference type="ARBA" id="ARBA00047614"/>
    </source>
</evidence>
<dbReference type="Pfam" id="PF07478">
    <property type="entry name" value="Dala_Dala_lig_C"/>
    <property type="match status" value="1"/>
</dbReference>
<keyword evidence="12 14" id="KW-0961">Cell wall biogenesis/degradation</keyword>
<evidence type="ECO:0000256" key="7">
    <source>
        <dbReference type="ARBA" id="ARBA00022840"/>
    </source>
</evidence>
<gene>
    <name evidence="14 17" type="primary">ddl</name>
    <name evidence="17" type="ORF">GETHLI_31670</name>
</gene>
<evidence type="ECO:0000256" key="3">
    <source>
        <dbReference type="ARBA" id="ARBA00010871"/>
    </source>
</evidence>
<dbReference type="SUPFAM" id="SSF52440">
    <property type="entry name" value="PreATP-grasp domain"/>
    <property type="match status" value="1"/>
</dbReference>
<dbReference type="PANTHER" id="PTHR23132:SF25">
    <property type="entry name" value="D-ALANINE--D-ALANINE LIGASE A"/>
    <property type="match status" value="1"/>
</dbReference>
<dbReference type="EC" id="6.3.2.4" evidence="14"/>
<dbReference type="SUPFAM" id="SSF56059">
    <property type="entry name" value="Glutathione synthetase ATP-binding domain-like"/>
    <property type="match status" value="1"/>
</dbReference>
<evidence type="ECO:0000256" key="14">
    <source>
        <dbReference type="HAMAP-Rule" id="MF_00047"/>
    </source>
</evidence>
<comment type="similarity">
    <text evidence="3 14">Belongs to the D-alanine--D-alanine ligase family.</text>
</comment>
<comment type="pathway">
    <text evidence="14">Cell wall biogenesis; peptidoglycan biosynthesis.</text>
</comment>
<keyword evidence="7 15" id="KW-0067">ATP-binding</keyword>
<name>A0ABQ5QIJ5_9BACT</name>
<dbReference type="PIRSF" id="PIRSF039102">
    <property type="entry name" value="Ddl/VanB"/>
    <property type="match status" value="1"/>
</dbReference>
<evidence type="ECO:0000256" key="6">
    <source>
        <dbReference type="ARBA" id="ARBA00022741"/>
    </source>
</evidence>
<accession>A0ABQ5QIJ5</accession>
<evidence type="ECO:0000256" key="9">
    <source>
        <dbReference type="ARBA" id="ARBA00022960"/>
    </source>
</evidence>
<evidence type="ECO:0000313" key="18">
    <source>
        <dbReference type="Proteomes" id="UP001165069"/>
    </source>
</evidence>
<comment type="catalytic activity">
    <reaction evidence="13 14">
        <text>2 D-alanine + ATP = D-alanyl-D-alanine + ADP + phosphate + H(+)</text>
        <dbReference type="Rhea" id="RHEA:11224"/>
        <dbReference type="ChEBI" id="CHEBI:15378"/>
        <dbReference type="ChEBI" id="CHEBI:30616"/>
        <dbReference type="ChEBI" id="CHEBI:43474"/>
        <dbReference type="ChEBI" id="CHEBI:57416"/>
        <dbReference type="ChEBI" id="CHEBI:57822"/>
        <dbReference type="ChEBI" id="CHEBI:456216"/>
        <dbReference type="EC" id="6.3.2.4"/>
    </reaction>
</comment>
<evidence type="ECO:0000256" key="1">
    <source>
        <dbReference type="ARBA" id="ARBA00001936"/>
    </source>
</evidence>
<dbReference type="Gene3D" id="3.30.470.20">
    <property type="entry name" value="ATP-grasp fold, B domain"/>
    <property type="match status" value="1"/>
</dbReference>
<protein>
    <recommendedName>
        <fullName evidence="14">D-alanine--D-alanine ligase</fullName>
        <ecNumber evidence="14">6.3.2.4</ecNumber>
    </recommendedName>
    <alternativeName>
        <fullName evidence="14">D-Ala-D-Ala ligase</fullName>
    </alternativeName>
    <alternativeName>
        <fullName evidence="14">D-alanylalanine synthetase</fullName>
    </alternativeName>
</protein>
<evidence type="ECO:0000256" key="2">
    <source>
        <dbReference type="ARBA" id="ARBA00001946"/>
    </source>
</evidence>
<keyword evidence="18" id="KW-1185">Reference proteome</keyword>
<keyword evidence="6 15" id="KW-0547">Nucleotide-binding</keyword>
<keyword evidence="10 14" id="KW-0573">Peptidoglycan synthesis</keyword>
<dbReference type="Proteomes" id="UP001165069">
    <property type="component" value="Unassembled WGS sequence"/>
</dbReference>
<dbReference type="Pfam" id="PF01820">
    <property type="entry name" value="Dala_Dala_lig_N"/>
    <property type="match status" value="1"/>
</dbReference>
<keyword evidence="9 14" id="KW-0133">Cell shape</keyword>
<dbReference type="InterPro" id="IPR005905">
    <property type="entry name" value="D_ala_D_ala"/>
</dbReference>
<dbReference type="PANTHER" id="PTHR23132">
    <property type="entry name" value="D-ALANINE--D-ALANINE LIGASE"/>
    <property type="match status" value="1"/>
</dbReference>
<dbReference type="Gene3D" id="3.40.50.20">
    <property type="match status" value="1"/>
</dbReference>
<dbReference type="HAMAP" id="MF_00047">
    <property type="entry name" value="Dala_Dala_lig"/>
    <property type="match status" value="1"/>
</dbReference>
<dbReference type="InterPro" id="IPR013815">
    <property type="entry name" value="ATP_grasp_subdomain_1"/>
</dbReference>
<comment type="caution">
    <text evidence="17">The sequence shown here is derived from an EMBL/GenBank/DDBJ whole genome shotgun (WGS) entry which is preliminary data.</text>
</comment>
<feature type="domain" description="ATP-grasp" evidence="16">
    <location>
        <begin position="136"/>
        <end position="341"/>
    </location>
</feature>
<evidence type="ECO:0000259" key="16">
    <source>
        <dbReference type="PROSITE" id="PS50975"/>
    </source>
</evidence>
<keyword evidence="11" id="KW-0464">Manganese</keyword>
<dbReference type="EMBL" id="BSDE01000007">
    <property type="protein sequence ID" value="GLH74665.1"/>
    <property type="molecule type" value="Genomic_DNA"/>
</dbReference>
<comment type="function">
    <text evidence="14">Cell wall formation.</text>
</comment>
<proteinExistence type="inferred from homology"/>
<evidence type="ECO:0000256" key="15">
    <source>
        <dbReference type="PROSITE-ProRule" id="PRU00409"/>
    </source>
</evidence>
<keyword evidence="8" id="KW-0460">Magnesium</keyword>
<organism evidence="17 18">
    <name type="scientific">Geothrix limicola</name>
    <dbReference type="NCBI Taxonomy" id="2927978"/>
    <lineage>
        <taxon>Bacteria</taxon>
        <taxon>Pseudomonadati</taxon>
        <taxon>Acidobacteriota</taxon>
        <taxon>Holophagae</taxon>
        <taxon>Holophagales</taxon>
        <taxon>Holophagaceae</taxon>
        <taxon>Geothrix</taxon>
    </lineage>
</organism>
<dbReference type="RefSeq" id="WP_285577174.1">
    <property type="nucleotide sequence ID" value="NZ_BSDE01000007.1"/>
</dbReference>
<evidence type="ECO:0000256" key="4">
    <source>
        <dbReference type="ARBA" id="ARBA00022598"/>
    </source>
</evidence>
<dbReference type="InterPro" id="IPR000291">
    <property type="entry name" value="D-Ala_lig_Van_CS"/>
</dbReference>
<dbReference type="InterPro" id="IPR011095">
    <property type="entry name" value="Dala_Dala_lig_C"/>
</dbReference>
<dbReference type="PROSITE" id="PS50975">
    <property type="entry name" value="ATP_GRASP"/>
    <property type="match status" value="1"/>
</dbReference>
<dbReference type="InterPro" id="IPR011127">
    <property type="entry name" value="Dala_Dala_lig_N"/>
</dbReference>
<evidence type="ECO:0000256" key="11">
    <source>
        <dbReference type="ARBA" id="ARBA00023211"/>
    </source>
</evidence>
<evidence type="ECO:0000256" key="8">
    <source>
        <dbReference type="ARBA" id="ARBA00022842"/>
    </source>
</evidence>
<dbReference type="PROSITE" id="PS00843">
    <property type="entry name" value="DALA_DALA_LIGASE_1"/>
    <property type="match status" value="1"/>
</dbReference>
<dbReference type="InterPro" id="IPR016185">
    <property type="entry name" value="PreATP-grasp_dom_sf"/>
</dbReference>
<evidence type="ECO:0000313" key="17">
    <source>
        <dbReference type="EMBL" id="GLH74665.1"/>
    </source>
</evidence>
<dbReference type="NCBIfam" id="NF002528">
    <property type="entry name" value="PRK01966.1-4"/>
    <property type="match status" value="1"/>
</dbReference>
<keyword evidence="4 14" id="KW-0436">Ligase</keyword>
<keyword evidence="5" id="KW-0479">Metal-binding</keyword>
<sequence length="367" mass="39958">MSGTLSGTLSVGLLFGGESPEHEVSIVTARAISEHLDPARFQVRPMGIARNGVWVVNGDPFARLAAGELPTRSEHPFLPLERGAETTPLPDLFFNALHGAGGEDGQIQGYLELLHRPYTGAGLLAMAAGMDKWITKRLWESEGLLVVPYVGLTQERWKREQAVCLAECAKLGLPLFVKPANLGSSIGVEKVKQAGDLAAALDRAFTFDRRVLVEQGLDVREIEVAVLGGDEPLVSSPGEVIVADEFYTFEDKYLHGKSRTEIPAQIPEELADLVRKLAAKAFAASDGYGMARVDFFLERLTGRVFLNELNFIPGFTSISMYPKMMAASGVPYAELLTRLIDLALARHAQMAAKQKGFQSGSNWFQNA</sequence>
<dbReference type="NCBIfam" id="TIGR01205">
    <property type="entry name" value="D_ala_D_alaTIGR"/>
    <property type="match status" value="1"/>
</dbReference>
<comment type="subcellular location">
    <subcellularLocation>
        <location evidence="14">Cytoplasm</location>
    </subcellularLocation>
</comment>
<evidence type="ECO:0000256" key="12">
    <source>
        <dbReference type="ARBA" id="ARBA00023316"/>
    </source>
</evidence>
<keyword evidence="14" id="KW-0963">Cytoplasm</keyword>
<reference evidence="17 18" key="1">
    <citation type="journal article" date="2023" name="Antonie Van Leeuwenhoek">
        <title>Mesoterricola silvestris gen. nov., sp. nov., Mesoterricola sediminis sp. nov., Geothrix oryzae sp. nov., Geothrix edaphica sp. nov., Geothrix rubra sp. nov., and Geothrix limicola sp. nov., six novel members of Acidobacteriota isolated from soils.</title>
        <authorList>
            <person name="Itoh H."/>
            <person name="Sugisawa Y."/>
            <person name="Mise K."/>
            <person name="Xu Z."/>
            <person name="Kuniyasu M."/>
            <person name="Ushijima N."/>
            <person name="Kawano K."/>
            <person name="Kobayashi E."/>
            <person name="Shiratori Y."/>
            <person name="Masuda Y."/>
            <person name="Senoo K."/>
        </authorList>
    </citation>
    <scope>NUCLEOTIDE SEQUENCE [LARGE SCALE GENOMIC DNA]</scope>
    <source>
        <strain evidence="17 18">Red804</strain>
    </source>
</reference>
<evidence type="ECO:0000256" key="10">
    <source>
        <dbReference type="ARBA" id="ARBA00022984"/>
    </source>
</evidence>
<evidence type="ECO:0000256" key="5">
    <source>
        <dbReference type="ARBA" id="ARBA00022723"/>
    </source>
</evidence>
<dbReference type="Gene3D" id="3.30.1490.20">
    <property type="entry name" value="ATP-grasp fold, A domain"/>
    <property type="match status" value="1"/>
</dbReference>
<dbReference type="InterPro" id="IPR011761">
    <property type="entry name" value="ATP-grasp"/>
</dbReference>
<comment type="cofactor">
    <cofactor evidence="2">
        <name>Mg(2+)</name>
        <dbReference type="ChEBI" id="CHEBI:18420"/>
    </cofactor>
</comment>
<comment type="cofactor">
    <cofactor evidence="1">
        <name>Mn(2+)</name>
        <dbReference type="ChEBI" id="CHEBI:29035"/>
    </cofactor>
</comment>